<evidence type="ECO:0000256" key="2">
    <source>
        <dbReference type="SAM" id="SignalP"/>
    </source>
</evidence>
<dbReference type="PANTHER" id="PTHR33376">
    <property type="match status" value="1"/>
</dbReference>
<dbReference type="Proteomes" id="UP001596270">
    <property type="component" value="Unassembled WGS sequence"/>
</dbReference>
<gene>
    <name evidence="3" type="ORF">ACFQND_02465</name>
</gene>
<keyword evidence="1 2" id="KW-0732">Signal</keyword>
<dbReference type="InterPro" id="IPR038404">
    <property type="entry name" value="TRAP_DctP_sf"/>
</dbReference>
<name>A0ABW1TS82_9BURK</name>
<keyword evidence="4" id="KW-1185">Reference proteome</keyword>
<evidence type="ECO:0000313" key="3">
    <source>
        <dbReference type="EMBL" id="MFC6280092.1"/>
    </source>
</evidence>
<evidence type="ECO:0000256" key="1">
    <source>
        <dbReference type="ARBA" id="ARBA00022729"/>
    </source>
</evidence>
<dbReference type="Pfam" id="PF03480">
    <property type="entry name" value="DctP"/>
    <property type="match status" value="1"/>
</dbReference>
<feature type="chain" id="PRO_5046164467" evidence="2">
    <location>
        <begin position="23"/>
        <end position="325"/>
    </location>
</feature>
<dbReference type="PANTHER" id="PTHR33376:SF4">
    <property type="entry name" value="SIALIC ACID-BINDING PERIPLASMIC PROTEIN SIAP"/>
    <property type="match status" value="1"/>
</dbReference>
<dbReference type="NCBIfam" id="NF037995">
    <property type="entry name" value="TRAP_S1"/>
    <property type="match status" value="1"/>
</dbReference>
<dbReference type="RefSeq" id="WP_371434419.1">
    <property type="nucleotide sequence ID" value="NZ_JBHSRS010000005.1"/>
</dbReference>
<accession>A0ABW1TS82</accession>
<protein>
    <submittedName>
        <fullName evidence="3">TRAP transporter substrate-binding protein</fullName>
    </submittedName>
</protein>
<organism evidence="3 4">
    <name type="scientific">Polaromonas aquatica</name>
    <dbReference type="NCBI Taxonomy" id="332657"/>
    <lineage>
        <taxon>Bacteria</taxon>
        <taxon>Pseudomonadati</taxon>
        <taxon>Pseudomonadota</taxon>
        <taxon>Betaproteobacteria</taxon>
        <taxon>Burkholderiales</taxon>
        <taxon>Comamonadaceae</taxon>
        <taxon>Polaromonas</taxon>
    </lineage>
</organism>
<dbReference type="CDD" id="cd13602">
    <property type="entry name" value="PBP2_TRAP_BpDctp6_7"/>
    <property type="match status" value="1"/>
</dbReference>
<reference evidence="4" key="1">
    <citation type="journal article" date="2019" name="Int. J. Syst. Evol. Microbiol.">
        <title>The Global Catalogue of Microorganisms (GCM) 10K type strain sequencing project: providing services to taxonomists for standard genome sequencing and annotation.</title>
        <authorList>
            <consortium name="The Broad Institute Genomics Platform"/>
            <consortium name="The Broad Institute Genome Sequencing Center for Infectious Disease"/>
            <person name="Wu L."/>
            <person name="Ma J."/>
        </authorList>
    </citation>
    <scope>NUCLEOTIDE SEQUENCE [LARGE SCALE GENOMIC DNA]</scope>
    <source>
        <strain evidence="4">CCUG 39402</strain>
    </source>
</reference>
<sequence>MKHHWTTALCAVLMSHVPALQAQTTWKLATGYRAESFHTQNIMQFSREVEQATGGKLLIQVYPNNTLAKLNDVSQAVQQGKAEAGETIMSSLVKEMPVAGADSIPFVVSSYKDAERLWKLQRPGVEKHFSELGLKLLYAVPWPPQGLHSSKPIRGVADFKGTQMRTYNPTTLRIAELLGAKPVDVAMVDVGKALSEGRMDNMITSALTGVENKVWGQIRYYYEINAWFPKNVVFVSNKAFDALKPEVRGMVLKAAADAETRGWLASQVLANSATEELRQNGIRIDRIPADLELEIKRMGEKFSREWVRSVGNEANAIFVPYYLKP</sequence>
<proteinExistence type="predicted"/>
<dbReference type="EMBL" id="JBHSRS010000005">
    <property type="protein sequence ID" value="MFC6280092.1"/>
    <property type="molecule type" value="Genomic_DNA"/>
</dbReference>
<evidence type="ECO:0000313" key="4">
    <source>
        <dbReference type="Proteomes" id="UP001596270"/>
    </source>
</evidence>
<comment type="caution">
    <text evidence="3">The sequence shown here is derived from an EMBL/GenBank/DDBJ whole genome shotgun (WGS) entry which is preliminary data.</text>
</comment>
<dbReference type="Gene3D" id="3.40.190.170">
    <property type="entry name" value="Bacterial extracellular solute-binding protein, family 7"/>
    <property type="match status" value="1"/>
</dbReference>
<dbReference type="InterPro" id="IPR018389">
    <property type="entry name" value="DctP_fam"/>
</dbReference>
<feature type="signal peptide" evidence="2">
    <location>
        <begin position="1"/>
        <end position="22"/>
    </location>
</feature>